<accession>A0ABS1XS82</accession>
<dbReference type="Proteomes" id="UP000601027">
    <property type="component" value="Unassembled WGS sequence"/>
</dbReference>
<name>A0ABS1XS82_9ACTN</name>
<evidence type="ECO:0000313" key="1">
    <source>
        <dbReference type="EMBL" id="MBM0232029.1"/>
    </source>
</evidence>
<proteinExistence type="predicted"/>
<dbReference type="EMBL" id="JAEVHM010000029">
    <property type="protein sequence ID" value="MBM0232029.1"/>
    <property type="molecule type" value="Genomic_DNA"/>
</dbReference>
<protein>
    <submittedName>
        <fullName evidence="1">Uncharacterized protein</fullName>
    </submittedName>
</protein>
<comment type="caution">
    <text evidence="1">The sequence shown here is derived from an EMBL/GenBank/DDBJ whole genome shotgun (WGS) entry which is preliminary data.</text>
</comment>
<keyword evidence="2" id="KW-1185">Reference proteome</keyword>
<sequence length="65" mass="7091">MTVLCTVDQARVVSVDPAPGYSIKDYRSGPAKEVQVMLLSAGNRSEIKARCDDGTPVPRVKETRQ</sequence>
<gene>
    <name evidence="1" type="ORF">JNW91_09210</name>
</gene>
<reference evidence="1 2" key="1">
    <citation type="submission" date="2021-01" db="EMBL/GenBank/DDBJ databases">
        <title>Draft genome sequence of Micromonospora sp. strain STR1_7.</title>
        <authorList>
            <person name="Karlyshev A."/>
            <person name="Jawad R."/>
        </authorList>
    </citation>
    <scope>NUCLEOTIDE SEQUENCE [LARGE SCALE GENOMIC DNA]</scope>
    <source>
        <strain evidence="1 2">STR1-7</strain>
    </source>
</reference>
<organism evidence="1 2">
    <name type="scientific">Micromonospora parastrephiae</name>
    <dbReference type="NCBI Taxonomy" id="2806101"/>
    <lineage>
        <taxon>Bacteria</taxon>
        <taxon>Bacillati</taxon>
        <taxon>Actinomycetota</taxon>
        <taxon>Actinomycetes</taxon>
        <taxon>Micromonosporales</taxon>
        <taxon>Micromonosporaceae</taxon>
        <taxon>Micromonospora</taxon>
    </lineage>
</organism>
<evidence type="ECO:0000313" key="2">
    <source>
        <dbReference type="Proteomes" id="UP000601027"/>
    </source>
</evidence>